<reference evidence="2 3" key="1">
    <citation type="submission" date="2024-02" db="EMBL/GenBank/DDBJ databases">
        <title>De novo assembly and annotation of 12 fungi associated with fruit tree decline syndrome in Ontario, Canada.</title>
        <authorList>
            <person name="Sulman M."/>
            <person name="Ellouze W."/>
            <person name="Ilyukhin E."/>
        </authorList>
    </citation>
    <scope>NUCLEOTIDE SEQUENCE [LARGE SCALE GENOMIC DNA]</scope>
    <source>
        <strain evidence="2 3">M11/M66-122</strain>
    </source>
</reference>
<name>A0AAN9U696_9PEZI</name>
<dbReference type="EMBL" id="JAKJXP020000198">
    <property type="protein sequence ID" value="KAK7738625.1"/>
    <property type="molecule type" value="Genomic_DNA"/>
</dbReference>
<dbReference type="Proteomes" id="UP001320420">
    <property type="component" value="Unassembled WGS sequence"/>
</dbReference>
<evidence type="ECO:0000256" key="1">
    <source>
        <dbReference type="SAM" id="SignalP"/>
    </source>
</evidence>
<feature type="signal peptide" evidence="1">
    <location>
        <begin position="1"/>
        <end position="21"/>
    </location>
</feature>
<sequence length="501" mass="56381">MITLLAILAAIQALGVTPGLAATPLAPSHEAAWQNGFQIFNSIHSAMRQWGSSLNHNGMAFIPVTIPRGSLFYHGTHRNRTAGPPSGPEWLAFEIEHSEGFAFSQRFNDTDLDGEHVLDVPTYPGPGSQVVLGRSPDEGIHHISSEKAIRGYLHTYRANRDLKLLYVDGSSAGKSTMGTLDTQDMVLRSLNDSCDGKPAWDERDRAEDLCNLVSAWGYDGIVRMEIGFEIIYCNFSSGLDLLSMLRRPFFGQPGGGAEPARFIFQFARAITQRYDGFDSNRVKLDFSRMVSAYFYPVNLTNPNPEARELPRLSSTTSTERKAIRSRVIENSPQDASPSIEWQSIVDMIVSRYRDRLAMMISPSVNPDRFIQEIFEVTNTHVEYPETPEDINSESHAVGDNDDLQRCITHYLQPTYPFQDSFTQEDKLIHTAIMAVTTRVCEALFNARKLIRDAYLHFYQNPEHAEHLGSTGFIPEVAQRSQKLIIELANDLQWTDWNKCRG</sequence>
<keyword evidence="1" id="KW-0732">Signal</keyword>
<dbReference type="PANTHER" id="PTHR35204:SF1">
    <property type="entry name" value="ENTEROTOXIN"/>
    <property type="match status" value="1"/>
</dbReference>
<dbReference type="InterPro" id="IPR038921">
    <property type="entry name" value="YOR389W-like"/>
</dbReference>
<evidence type="ECO:0000313" key="2">
    <source>
        <dbReference type="EMBL" id="KAK7738625.1"/>
    </source>
</evidence>
<organism evidence="2 3">
    <name type="scientific">Diatrype stigma</name>
    <dbReference type="NCBI Taxonomy" id="117547"/>
    <lineage>
        <taxon>Eukaryota</taxon>
        <taxon>Fungi</taxon>
        <taxon>Dikarya</taxon>
        <taxon>Ascomycota</taxon>
        <taxon>Pezizomycotina</taxon>
        <taxon>Sordariomycetes</taxon>
        <taxon>Xylariomycetidae</taxon>
        <taxon>Xylariales</taxon>
        <taxon>Diatrypaceae</taxon>
        <taxon>Diatrype</taxon>
    </lineage>
</organism>
<dbReference type="PANTHER" id="PTHR35204">
    <property type="entry name" value="YALI0A21131P"/>
    <property type="match status" value="1"/>
</dbReference>
<dbReference type="AlphaFoldDB" id="A0AAN9U696"/>
<evidence type="ECO:0000313" key="3">
    <source>
        <dbReference type="Proteomes" id="UP001320420"/>
    </source>
</evidence>
<keyword evidence="3" id="KW-1185">Reference proteome</keyword>
<comment type="caution">
    <text evidence="2">The sequence shown here is derived from an EMBL/GenBank/DDBJ whole genome shotgun (WGS) entry which is preliminary data.</text>
</comment>
<accession>A0AAN9U696</accession>
<gene>
    <name evidence="2" type="ORF">SLS62_011345</name>
</gene>
<feature type="chain" id="PRO_5043001807" evidence="1">
    <location>
        <begin position="22"/>
        <end position="501"/>
    </location>
</feature>
<protein>
    <submittedName>
        <fullName evidence="2">Uncharacterized protein</fullName>
    </submittedName>
</protein>
<feature type="non-terminal residue" evidence="2">
    <location>
        <position position="501"/>
    </location>
</feature>
<proteinExistence type="predicted"/>